<dbReference type="RefSeq" id="WP_071862831.1">
    <property type="nucleotide sequence ID" value="NZ_JBHLVS010000019.1"/>
</dbReference>
<dbReference type="InterPro" id="IPR015414">
    <property type="entry name" value="TMEM64"/>
</dbReference>
<gene>
    <name evidence="8" type="ORF">RV00_GL003073</name>
</gene>
<dbReference type="PROSITE" id="PS51257">
    <property type="entry name" value="PROKAR_LIPOPROTEIN"/>
    <property type="match status" value="1"/>
</dbReference>
<feature type="domain" description="VTT" evidence="7">
    <location>
        <begin position="68"/>
        <end position="185"/>
    </location>
</feature>
<evidence type="ECO:0000256" key="2">
    <source>
        <dbReference type="ARBA" id="ARBA00022475"/>
    </source>
</evidence>
<dbReference type="STRING" id="319970.RV00_GL003073"/>
<protein>
    <recommendedName>
        <fullName evidence="6">TVP38/TMEM64 family membrane protein</fullName>
    </recommendedName>
</protein>
<evidence type="ECO:0000313" key="8">
    <source>
        <dbReference type="EMBL" id="OJG35054.1"/>
    </source>
</evidence>
<proteinExistence type="inferred from homology"/>
<keyword evidence="9" id="KW-1185">Reference proteome</keyword>
<comment type="similarity">
    <text evidence="6">Belongs to the TVP38/TMEM64 family.</text>
</comment>
<dbReference type="GO" id="GO:0005886">
    <property type="term" value="C:plasma membrane"/>
    <property type="evidence" value="ECO:0007669"/>
    <property type="project" value="UniProtKB-SubCell"/>
</dbReference>
<evidence type="ECO:0000256" key="6">
    <source>
        <dbReference type="RuleBase" id="RU366058"/>
    </source>
</evidence>
<dbReference type="Proteomes" id="UP000183700">
    <property type="component" value="Unassembled WGS sequence"/>
</dbReference>
<evidence type="ECO:0000256" key="5">
    <source>
        <dbReference type="ARBA" id="ARBA00023136"/>
    </source>
</evidence>
<keyword evidence="2 6" id="KW-1003">Cell membrane</keyword>
<feature type="transmembrane region" description="Helical" evidence="6">
    <location>
        <begin position="138"/>
        <end position="159"/>
    </location>
</feature>
<keyword evidence="5 6" id="KW-0472">Membrane</keyword>
<evidence type="ECO:0000259" key="7">
    <source>
        <dbReference type="Pfam" id="PF09335"/>
    </source>
</evidence>
<dbReference type="EMBL" id="JXKM01000009">
    <property type="protein sequence ID" value="OJG35054.1"/>
    <property type="molecule type" value="Genomic_DNA"/>
</dbReference>
<reference evidence="8 9" key="1">
    <citation type="submission" date="2014-12" db="EMBL/GenBank/DDBJ databases">
        <title>Draft genome sequences of 29 type strains of Enterococci.</title>
        <authorList>
            <person name="Zhong Z."/>
            <person name="Sun Z."/>
            <person name="Liu W."/>
            <person name="Zhang W."/>
            <person name="Zhang H."/>
        </authorList>
    </citation>
    <scope>NUCLEOTIDE SEQUENCE [LARGE SCALE GENOMIC DNA]</scope>
    <source>
        <strain evidence="8 9">DSM 22802</strain>
    </source>
</reference>
<comment type="subcellular location">
    <subcellularLocation>
        <location evidence="1 6">Cell membrane</location>
        <topology evidence="1 6">Multi-pass membrane protein</topology>
    </subcellularLocation>
</comment>
<dbReference type="PANTHER" id="PTHR12677">
    <property type="entry name" value="GOLGI APPARATUS MEMBRANE PROTEIN TVP38-RELATED"/>
    <property type="match status" value="1"/>
</dbReference>
<organism evidence="8 9">
    <name type="scientific">Enterococcus devriesei</name>
    <dbReference type="NCBI Taxonomy" id="319970"/>
    <lineage>
        <taxon>Bacteria</taxon>
        <taxon>Bacillati</taxon>
        <taxon>Bacillota</taxon>
        <taxon>Bacilli</taxon>
        <taxon>Lactobacillales</taxon>
        <taxon>Enterococcaceae</taxon>
        <taxon>Enterococcus</taxon>
    </lineage>
</organism>
<comment type="caution">
    <text evidence="8">The sequence shown here is derived from an EMBL/GenBank/DDBJ whole genome shotgun (WGS) entry which is preliminary data.</text>
</comment>
<keyword evidence="4 6" id="KW-1133">Transmembrane helix</keyword>
<accession>A0A1L8ST89</accession>
<dbReference type="PANTHER" id="PTHR12677:SF49">
    <property type="entry name" value="TVP38_TMEM64 FAMILY MEMBRANE PROTEIN"/>
    <property type="match status" value="1"/>
</dbReference>
<keyword evidence="3 6" id="KW-0812">Transmembrane</keyword>
<comment type="caution">
    <text evidence="6">Lacks conserved residue(s) required for the propagation of feature annotation.</text>
</comment>
<feature type="transmembrane region" description="Helical" evidence="6">
    <location>
        <begin position="88"/>
        <end position="108"/>
    </location>
</feature>
<evidence type="ECO:0000256" key="1">
    <source>
        <dbReference type="ARBA" id="ARBA00004651"/>
    </source>
</evidence>
<feature type="transmembrane region" description="Helical" evidence="6">
    <location>
        <begin position="9"/>
        <end position="29"/>
    </location>
</feature>
<evidence type="ECO:0000313" key="9">
    <source>
        <dbReference type="Proteomes" id="UP000183700"/>
    </source>
</evidence>
<dbReference type="AlphaFoldDB" id="A0A1L8ST89"/>
<dbReference type="Pfam" id="PF09335">
    <property type="entry name" value="VTT_dom"/>
    <property type="match status" value="1"/>
</dbReference>
<dbReference type="InterPro" id="IPR032816">
    <property type="entry name" value="VTT_dom"/>
</dbReference>
<name>A0A1L8ST89_9ENTE</name>
<sequence length="199" mass="22076">MSVVQSRRLLNIISLIGIACSISLTIYFYHLGVFNDMNSLQQLVGNSPLAGPLIFILIQIIQVVIPIIPGGISLAAGVLIFGPYWGFLYNYIGICIGSLILFLLGRHYGKPLIQHLVSDKVYQKYNHWLDDQSRFEKMFTLAIFFPVAPDDALCLMASLTNISFKKYGAIIFLAKPASIFLYSLALLQGGSLLSHLLVH</sequence>
<evidence type="ECO:0000256" key="3">
    <source>
        <dbReference type="ARBA" id="ARBA00022692"/>
    </source>
</evidence>
<evidence type="ECO:0000256" key="4">
    <source>
        <dbReference type="ARBA" id="ARBA00022989"/>
    </source>
</evidence>
<dbReference type="OrthoDB" id="371137at2"/>
<feature type="transmembrane region" description="Helical" evidence="6">
    <location>
        <begin position="49"/>
        <end position="81"/>
    </location>
</feature>